<evidence type="ECO:0000256" key="2">
    <source>
        <dbReference type="SAM" id="MobiDB-lite"/>
    </source>
</evidence>
<organism evidence="3">
    <name type="scientific">Vitis vinifera</name>
    <name type="common">Grape</name>
    <dbReference type="NCBI Taxonomy" id="29760"/>
    <lineage>
        <taxon>Eukaryota</taxon>
        <taxon>Viridiplantae</taxon>
        <taxon>Streptophyta</taxon>
        <taxon>Embryophyta</taxon>
        <taxon>Tracheophyta</taxon>
        <taxon>Spermatophyta</taxon>
        <taxon>Magnoliopsida</taxon>
        <taxon>eudicotyledons</taxon>
        <taxon>Gunneridae</taxon>
        <taxon>Pentapetalae</taxon>
        <taxon>rosids</taxon>
        <taxon>Vitales</taxon>
        <taxon>Vitaceae</taxon>
        <taxon>Viteae</taxon>
        <taxon>Vitis</taxon>
    </lineage>
</organism>
<proteinExistence type="predicted"/>
<reference evidence="3" key="1">
    <citation type="journal article" date="2007" name="PLoS ONE">
        <title>The first genome sequence of an elite grapevine cultivar (Pinot noir Vitis vinifera L.): coping with a highly heterozygous genome.</title>
        <authorList>
            <person name="Velasco R."/>
            <person name="Zharkikh A."/>
            <person name="Troggio M."/>
            <person name="Cartwright D.A."/>
            <person name="Cestaro A."/>
            <person name="Pruss D."/>
            <person name="Pindo M."/>
            <person name="FitzGerald L.M."/>
            <person name="Vezzulli S."/>
            <person name="Reid J."/>
            <person name="Malacarne G."/>
            <person name="Iliev D."/>
            <person name="Coppola G."/>
            <person name="Wardell B."/>
            <person name="Micheletti D."/>
            <person name="Macalma T."/>
            <person name="Facci M."/>
            <person name="Mitchell J.T."/>
            <person name="Perazzolli M."/>
            <person name="Eldredge G."/>
            <person name="Gatto P."/>
            <person name="Oyzerski R."/>
            <person name="Moretto M."/>
            <person name="Gutin N."/>
            <person name="Stefanini M."/>
            <person name="Chen Y."/>
            <person name="Segala C."/>
            <person name="Davenport C."/>
            <person name="Dematte L."/>
            <person name="Mraz A."/>
            <person name="Battilana J."/>
            <person name="Stormo K."/>
            <person name="Costa F."/>
            <person name="Tao Q."/>
            <person name="Si-Ammour A."/>
            <person name="Harkins T."/>
            <person name="Lackey A."/>
            <person name="Perbost C."/>
            <person name="Taillon B."/>
            <person name="Stella A."/>
            <person name="Solovyev V."/>
            <person name="Fawcett J.A."/>
            <person name="Sterck L."/>
            <person name="Vandepoele K."/>
            <person name="Grando S.M."/>
            <person name="Toppo S."/>
            <person name="Moser C."/>
            <person name="Lanchbury J."/>
            <person name="Bogden R."/>
            <person name="Skolnick M."/>
            <person name="Sgaramella V."/>
            <person name="Bhatnagar S.K."/>
            <person name="Fontana P."/>
            <person name="Gutin A."/>
            <person name="Van de Peer Y."/>
            <person name="Salamini F."/>
            <person name="Viola R."/>
        </authorList>
    </citation>
    <scope>NUCLEOTIDE SEQUENCE</scope>
</reference>
<feature type="coiled-coil region" evidence="1">
    <location>
        <begin position="627"/>
        <end position="707"/>
    </location>
</feature>
<feature type="region of interest" description="Disordered" evidence="2">
    <location>
        <begin position="294"/>
        <end position="350"/>
    </location>
</feature>
<dbReference type="AlphaFoldDB" id="A5AHN3"/>
<name>A5AHN3_VITVI</name>
<keyword evidence="1" id="KW-0175">Coiled coil</keyword>
<evidence type="ECO:0000313" key="3">
    <source>
        <dbReference type="EMBL" id="CAN71317.1"/>
    </source>
</evidence>
<gene>
    <name evidence="3" type="ORF">VITISV_028151</name>
</gene>
<dbReference type="EMBL" id="AM426995">
    <property type="protein sequence ID" value="CAN71317.1"/>
    <property type="molecule type" value="Genomic_DNA"/>
</dbReference>
<sequence length="741" mass="82333">MLVIRMYCGADIFMEVVRMPMLCKRRLLFLEAVRIYKASDVREKATDKLDVKEFRDRFCIPNGVIVELLNDEEVPTSTEKFEKNTIIFSKEQFNTGLHFPLSALFKEFLHFTKIPPVFIHPNIIRVLMGCSIINMLYSLDLTMLEVFFVYSLKKAKTDIFSMSVHLPSLQLVTELPDSTKGGAKGHVAVRGGWAGFSGRPGRPFSPNYSLVIPGPERRGHIVDWVEKASIACLNKLFEIDAKERCYKTLLTARNLMAIVPGVPREVVPGEHYTVKDLPIYQESKEADVEKRRALLDNREKKKNEGTLRKAPGQKRGAASPANKDPAKKRKLVKNGKGVKEPTPPKEFSPPLITHEAEVIIDDGPGHVTGLNHSGTSLAAVARLANLADEAASINHPGSPTPDVDAVEAICAAPMEEARAESQSQPLDDPDRLALVLVKGPPSKRPRSARNLRSGLFGRLQDHQQEIEVSCSSAYDAHPEGGEVEMATEIAVAPVMVSDEVALGETHPSVNVEALHPEQESPSVSSSSGDLVNDAACTSASPFSYAELEDKLKQIPPGLTTAMPSAKMFEMLVSGLRGMANQYDLFTDLLRTTDYMKAFAARHKDTEDQLRLRLGEAEASLSTGQGENEALRADLADAKSREESMEARLHEAEDEMVRLRGEVRQLHTEASIERKQKEDLQLRLTAQKEELEREFAAKREELEADYQKQVDDTFIFGYRCCMKKNGIKQDVPSIPPGEKKKL</sequence>
<protein>
    <submittedName>
        <fullName evidence="3">Uncharacterized protein</fullName>
    </submittedName>
</protein>
<accession>A5AHN3</accession>
<evidence type="ECO:0000256" key="1">
    <source>
        <dbReference type="SAM" id="Coils"/>
    </source>
</evidence>
<feature type="compositionally biased region" description="Basic and acidic residues" evidence="2">
    <location>
        <begin position="294"/>
        <end position="307"/>
    </location>
</feature>